<protein>
    <submittedName>
        <fullName evidence="1">Uncharacterized protein</fullName>
    </submittedName>
</protein>
<evidence type="ECO:0000313" key="1">
    <source>
        <dbReference type="EMBL" id="JAV67685.1"/>
    </source>
</evidence>
<name>A0A1Y1L6V4_PHOPY</name>
<dbReference type="AlphaFoldDB" id="A0A1Y1L6V4"/>
<proteinExistence type="predicted"/>
<reference evidence="1" key="1">
    <citation type="journal article" date="2016" name="Sci. Rep.">
        <title>Molecular characterization of firefly nuptial gifts: a multi-omics approach sheds light on postcopulatory sexual selection.</title>
        <authorList>
            <person name="Al-Wathiqui N."/>
            <person name="Fallon T.R."/>
            <person name="South A."/>
            <person name="Weng J.K."/>
            <person name="Lewis S.M."/>
        </authorList>
    </citation>
    <scope>NUCLEOTIDE SEQUENCE</scope>
</reference>
<organism evidence="1">
    <name type="scientific">Photinus pyralis</name>
    <name type="common">Common eastern firefly</name>
    <name type="synonym">Lampyris pyralis</name>
    <dbReference type="NCBI Taxonomy" id="7054"/>
    <lineage>
        <taxon>Eukaryota</taxon>
        <taxon>Metazoa</taxon>
        <taxon>Ecdysozoa</taxon>
        <taxon>Arthropoda</taxon>
        <taxon>Hexapoda</taxon>
        <taxon>Insecta</taxon>
        <taxon>Pterygota</taxon>
        <taxon>Neoptera</taxon>
        <taxon>Endopterygota</taxon>
        <taxon>Coleoptera</taxon>
        <taxon>Polyphaga</taxon>
        <taxon>Elateriformia</taxon>
        <taxon>Elateroidea</taxon>
        <taxon>Lampyridae</taxon>
        <taxon>Lampyrinae</taxon>
        <taxon>Photinus</taxon>
    </lineage>
</organism>
<accession>A0A1Y1L6V4</accession>
<dbReference type="EMBL" id="GEZM01066835">
    <property type="protein sequence ID" value="JAV67685.1"/>
    <property type="molecule type" value="Transcribed_RNA"/>
</dbReference>
<sequence length="107" mass="11943">MKGEAEELEKATAPLLHSESTFQVFLPEYYERRHKVPRNAGEAPAKDDIPHHAILKEESTTTTLRVVPQPLPVQGKSKQDDANCSKTTRRVVAVATQMETICCGNNR</sequence>